<feature type="non-terminal residue" evidence="1">
    <location>
        <position position="118"/>
    </location>
</feature>
<protein>
    <submittedName>
        <fullName evidence="1">7334_t:CDS:1</fullName>
    </submittedName>
</protein>
<accession>A0ABN7UV35</accession>
<dbReference type="Proteomes" id="UP000789901">
    <property type="component" value="Unassembled WGS sequence"/>
</dbReference>
<proteinExistence type="predicted"/>
<keyword evidence="2" id="KW-1185">Reference proteome</keyword>
<evidence type="ECO:0000313" key="1">
    <source>
        <dbReference type="EMBL" id="CAG8682412.1"/>
    </source>
</evidence>
<comment type="caution">
    <text evidence="1">The sequence shown here is derived from an EMBL/GenBank/DDBJ whole genome shotgun (WGS) entry which is preliminary data.</text>
</comment>
<sequence length="118" mass="13853">MKQPFEDEKDDTISSNKFLKKQLDCQEEEAYLNQLSTNECCTSICLAKVNHNNGLIKYKQIQNYTKAKLDIFLLAMIEALIRTPEQTTKGDSKIFHTTLYQFEEVKICKKEFFIIFEI</sequence>
<reference evidence="1 2" key="1">
    <citation type="submission" date="2021-06" db="EMBL/GenBank/DDBJ databases">
        <authorList>
            <person name="Kallberg Y."/>
            <person name="Tangrot J."/>
            <person name="Rosling A."/>
        </authorList>
    </citation>
    <scope>NUCLEOTIDE SEQUENCE [LARGE SCALE GENOMIC DNA]</scope>
    <source>
        <strain evidence="1 2">120-4 pot B 10/14</strain>
    </source>
</reference>
<evidence type="ECO:0000313" key="2">
    <source>
        <dbReference type="Proteomes" id="UP000789901"/>
    </source>
</evidence>
<name>A0ABN7UV35_GIGMA</name>
<organism evidence="1 2">
    <name type="scientific">Gigaspora margarita</name>
    <dbReference type="NCBI Taxonomy" id="4874"/>
    <lineage>
        <taxon>Eukaryota</taxon>
        <taxon>Fungi</taxon>
        <taxon>Fungi incertae sedis</taxon>
        <taxon>Mucoromycota</taxon>
        <taxon>Glomeromycotina</taxon>
        <taxon>Glomeromycetes</taxon>
        <taxon>Diversisporales</taxon>
        <taxon>Gigasporaceae</taxon>
        <taxon>Gigaspora</taxon>
    </lineage>
</organism>
<gene>
    <name evidence="1" type="ORF">GMARGA_LOCUS11040</name>
</gene>
<feature type="non-terminal residue" evidence="1">
    <location>
        <position position="1"/>
    </location>
</feature>
<dbReference type="EMBL" id="CAJVQB010006354">
    <property type="protein sequence ID" value="CAG8682412.1"/>
    <property type="molecule type" value="Genomic_DNA"/>
</dbReference>